<evidence type="ECO:0000259" key="4">
    <source>
        <dbReference type="Pfam" id="PF00501"/>
    </source>
</evidence>
<dbReference type="Gene3D" id="3.40.50.12780">
    <property type="entry name" value="N-terminal domain of ligase-like"/>
    <property type="match status" value="1"/>
</dbReference>
<keyword evidence="3" id="KW-0472">Membrane</keyword>
<dbReference type="CDD" id="cd05904">
    <property type="entry name" value="4CL"/>
    <property type="match status" value="1"/>
</dbReference>
<sequence>MDLGRGFEIDWRSGYGTDGIYRNLRTQLSMPKEAELDLVTFLFSGKAGDPQFANTAALVDAETGEQLTFGELGVTVRSIAAGLAELGVRQGSTVMILLGNSIFFPVIFMAITSIGAVVTTVNPLNTRYEIAKQMRDSRTRFLITIPQLVSKVEGLESLLGLILLENPSSSSVAAAAAEENKNNKLSFTPFSKLLATNPDKAPRVRIRQTDTAALLYSSGTTGASKGVVLTHKSFIAAQIIAADGMNEFRDLPPHEVVLGLVPFFHVFGLALMGCADLRAGATVVVMSKFGIVEMLETIQKYRVTSLPVVPPILLALCRPGVMDAYDVSSVSNIGCGAAPLSKELTERCAAKFPNATINQGYGLTESTAMGTSTIPVSKDRKRDLKSSYGSAGWLVNMLEAMVVDVETGRFLPPNCTGELWIRGPSLMQEYLNNAEATAATLDKEGWLHTGDLVYIDSDGCLFVVDRIKELIKYKGFQVAPAELEAILTSHPSIFDAAVVPLPDEEAGQVPIAYIVCNPERLVTEKQVLDFVAEQVAPYKKLRRVTFLETIPRSSSGKILRRELTQKPISKL</sequence>
<protein>
    <recommendedName>
        <fullName evidence="8">4-coumarate--CoA ligase</fullName>
    </recommendedName>
</protein>
<feature type="transmembrane region" description="Helical" evidence="3">
    <location>
        <begin position="94"/>
        <end position="118"/>
    </location>
</feature>
<dbReference type="Proteomes" id="UP001497512">
    <property type="component" value="Chromosome 2"/>
</dbReference>
<feature type="domain" description="AMP-dependent synthetase/ligase" evidence="4">
    <location>
        <begin position="51"/>
        <end position="431"/>
    </location>
</feature>
<dbReference type="InterPro" id="IPR000873">
    <property type="entry name" value="AMP-dep_synth/lig_dom"/>
</dbReference>
<dbReference type="SUPFAM" id="SSF56801">
    <property type="entry name" value="Acetyl-CoA synthetase-like"/>
    <property type="match status" value="1"/>
</dbReference>
<evidence type="ECO:0008006" key="8">
    <source>
        <dbReference type="Google" id="ProtNLM"/>
    </source>
</evidence>
<proteinExistence type="inferred from homology"/>
<evidence type="ECO:0000256" key="3">
    <source>
        <dbReference type="SAM" id="Phobius"/>
    </source>
</evidence>
<evidence type="ECO:0000256" key="1">
    <source>
        <dbReference type="ARBA" id="ARBA00006432"/>
    </source>
</evidence>
<accession>A0ABP0U9S6</accession>
<dbReference type="InterPro" id="IPR042099">
    <property type="entry name" value="ANL_N_sf"/>
</dbReference>
<dbReference type="InterPro" id="IPR020845">
    <property type="entry name" value="AMP-binding_CS"/>
</dbReference>
<dbReference type="EMBL" id="OZ019894">
    <property type="protein sequence ID" value="CAK9215563.1"/>
    <property type="molecule type" value="Genomic_DNA"/>
</dbReference>
<dbReference type="InterPro" id="IPR025110">
    <property type="entry name" value="AMP-bd_C"/>
</dbReference>
<feature type="domain" description="AMP-binding enzyme C-terminal" evidence="5">
    <location>
        <begin position="482"/>
        <end position="557"/>
    </location>
</feature>
<keyword evidence="7" id="KW-1185">Reference proteome</keyword>
<name>A0ABP0U9S6_9BRYO</name>
<comment type="similarity">
    <text evidence="1">Belongs to the ATP-dependent AMP-binding enzyme family.</text>
</comment>
<dbReference type="InterPro" id="IPR045851">
    <property type="entry name" value="AMP-bd_C_sf"/>
</dbReference>
<dbReference type="PANTHER" id="PTHR24096:SF425">
    <property type="entry name" value="4-COUMARATE--COA LIGASE-LIKE 7"/>
    <property type="match status" value="1"/>
</dbReference>
<gene>
    <name evidence="6" type="ORF">CSSPTR1EN2_LOCUS12794</name>
</gene>
<evidence type="ECO:0000256" key="2">
    <source>
        <dbReference type="ARBA" id="ARBA00022598"/>
    </source>
</evidence>
<dbReference type="Pfam" id="PF13193">
    <property type="entry name" value="AMP-binding_C"/>
    <property type="match status" value="1"/>
</dbReference>
<dbReference type="PROSITE" id="PS00455">
    <property type="entry name" value="AMP_BINDING"/>
    <property type="match status" value="1"/>
</dbReference>
<dbReference type="Gene3D" id="3.30.300.30">
    <property type="match status" value="1"/>
</dbReference>
<keyword evidence="3" id="KW-0812">Transmembrane</keyword>
<evidence type="ECO:0000259" key="5">
    <source>
        <dbReference type="Pfam" id="PF13193"/>
    </source>
</evidence>
<evidence type="ECO:0000313" key="7">
    <source>
        <dbReference type="Proteomes" id="UP001497512"/>
    </source>
</evidence>
<reference evidence="6" key="1">
    <citation type="submission" date="2024-02" db="EMBL/GenBank/DDBJ databases">
        <authorList>
            <consortium name="ELIXIR-Norway"/>
            <consortium name="Elixir Norway"/>
        </authorList>
    </citation>
    <scope>NUCLEOTIDE SEQUENCE</scope>
</reference>
<keyword evidence="2" id="KW-0436">Ligase</keyword>
<evidence type="ECO:0000313" key="6">
    <source>
        <dbReference type="EMBL" id="CAK9215563.1"/>
    </source>
</evidence>
<keyword evidence="3" id="KW-1133">Transmembrane helix</keyword>
<dbReference type="Pfam" id="PF00501">
    <property type="entry name" value="AMP-binding"/>
    <property type="match status" value="1"/>
</dbReference>
<organism evidence="6 7">
    <name type="scientific">Sphagnum troendelagicum</name>
    <dbReference type="NCBI Taxonomy" id="128251"/>
    <lineage>
        <taxon>Eukaryota</taxon>
        <taxon>Viridiplantae</taxon>
        <taxon>Streptophyta</taxon>
        <taxon>Embryophyta</taxon>
        <taxon>Bryophyta</taxon>
        <taxon>Sphagnophytina</taxon>
        <taxon>Sphagnopsida</taxon>
        <taxon>Sphagnales</taxon>
        <taxon>Sphagnaceae</taxon>
        <taxon>Sphagnum</taxon>
    </lineage>
</organism>
<dbReference type="PANTHER" id="PTHR24096">
    <property type="entry name" value="LONG-CHAIN-FATTY-ACID--COA LIGASE"/>
    <property type="match status" value="1"/>
</dbReference>